<sequence length="296" mass="31583">MDASPTDNSVLAPNSGAAIGPLSLEISPPYYPQFLATRSLSAPAQGPTHMVDYAAVRQDHRAHAQGFSLPGPSQPPASYFYSHASSLQPPAYAAQQAEYTGLPSPQNSSPYYNYLQPPVMQQRSQSHPAHYTASGHYSQNPAHIHTRSYTDSQETTSQPPRPVVSITRPPVQSTGLEQRLNALSIETGPGHYSTTPPLTRAQSAVSSYVGTPMGEPIQMEYFARMPPAGYKTCGAGATAVLDMMQMARTQSVASTASGYSDPGSPPDEGNMPAGGVSPHEQICDFSEFFEGFSVSE</sequence>
<feature type="compositionally biased region" description="Polar residues" evidence="1">
    <location>
        <begin position="147"/>
        <end position="158"/>
    </location>
</feature>
<evidence type="ECO:0000313" key="3">
    <source>
        <dbReference type="Proteomes" id="UP000313359"/>
    </source>
</evidence>
<gene>
    <name evidence="2" type="ORF">L227DRAFT_145616</name>
</gene>
<feature type="region of interest" description="Disordered" evidence="1">
    <location>
        <begin position="252"/>
        <end position="279"/>
    </location>
</feature>
<name>A0A5C2ST48_9APHY</name>
<dbReference type="OrthoDB" id="10585168at2759"/>
<reference evidence="2" key="1">
    <citation type="journal article" date="2018" name="Genome Biol. Evol.">
        <title>Genomics and development of Lentinus tigrinus, a white-rot wood-decaying mushroom with dimorphic fruiting bodies.</title>
        <authorList>
            <person name="Wu B."/>
            <person name="Xu Z."/>
            <person name="Knudson A."/>
            <person name="Carlson A."/>
            <person name="Chen N."/>
            <person name="Kovaka S."/>
            <person name="LaButti K."/>
            <person name="Lipzen A."/>
            <person name="Pennachio C."/>
            <person name="Riley R."/>
            <person name="Schakwitz W."/>
            <person name="Umezawa K."/>
            <person name="Ohm R.A."/>
            <person name="Grigoriev I.V."/>
            <person name="Nagy L.G."/>
            <person name="Gibbons J."/>
            <person name="Hibbett D."/>
        </authorList>
    </citation>
    <scope>NUCLEOTIDE SEQUENCE [LARGE SCALE GENOMIC DNA]</scope>
    <source>
        <strain evidence="2">ALCF2SS1-6</strain>
    </source>
</reference>
<accession>A0A5C2ST48</accession>
<dbReference type="Proteomes" id="UP000313359">
    <property type="component" value="Unassembled WGS sequence"/>
</dbReference>
<proteinExistence type="predicted"/>
<protein>
    <submittedName>
        <fullName evidence="2">Uncharacterized protein</fullName>
    </submittedName>
</protein>
<evidence type="ECO:0000256" key="1">
    <source>
        <dbReference type="SAM" id="MobiDB-lite"/>
    </source>
</evidence>
<feature type="region of interest" description="Disordered" evidence="1">
    <location>
        <begin position="147"/>
        <end position="168"/>
    </location>
</feature>
<keyword evidence="3" id="KW-1185">Reference proteome</keyword>
<organism evidence="2 3">
    <name type="scientific">Lentinus tigrinus ALCF2SS1-6</name>
    <dbReference type="NCBI Taxonomy" id="1328759"/>
    <lineage>
        <taxon>Eukaryota</taxon>
        <taxon>Fungi</taxon>
        <taxon>Dikarya</taxon>
        <taxon>Basidiomycota</taxon>
        <taxon>Agaricomycotina</taxon>
        <taxon>Agaricomycetes</taxon>
        <taxon>Polyporales</taxon>
        <taxon>Polyporaceae</taxon>
        <taxon>Lentinus</taxon>
    </lineage>
</organism>
<dbReference type="EMBL" id="ML122251">
    <property type="protein sequence ID" value="RPD66461.1"/>
    <property type="molecule type" value="Genomic_DNA"/>
</dbReference>
<evidence type="ECO:0000313" key="2">
    <source>
        <dbReference type="EMBL" id="RPD66461.1"/>
    </source>
</evidence>
<dbReference type="AlphaFoldDB" id="A0A5C2ST48"/>